<dbReference type="AlphaFoldDB" id="A0A7S3R1B9"/>
<comment type="subcellular location">
    <subcellularLocation>
        <location evidence="1">Cytoplasm</location>
    </subcellularLocation>
</comment>
<evidence type="ECO:0000259" key="8">
    <source>
        <dbReference type="PROSITE" id="PS50206"/>
    </source>
</evidence>
<dbReference type="InterPro" id="IPR046357">
    <property type="entry name" value="PPIase_dom_sf"/>
</dbReference>
<evidence type="ECO:0000259" key="7">
    <source>
        <dbReference type="PROSITE" id="PS50198"/>
    </source>
</evidence>
<evidence type="ECO:0000256" key="1">
    <source>
        <dbReference type="ARBA" id="ARBA00004496"/>
    </source>
</evidence>
<gene>
    <name evidence="9" type="ORF">DTER00134_LOCUS14803</name>
</gene>
<keyword evidence="3" id="KW-0963">Cytoplasm</keyword>
<comment type="function">
    <text evidence="4">PPIases accelerate the folding of proteins. It prefers amino acid residues with hydrophobic side chains like leucine and phenylalanine in the P1 position of the peptides substrates.</text>
</comment>
<dbReference type="Pfam" id="PF00581">
    <property type="entry name" value="Rhodanese"/>
    <property type="match status" value="1"/>
</dbReference>
<dbReference type="InterPro" id="IPR000297">
    <property type="entry name" value="PPIase_PpiC"/>
</dbReference>
<dbReference type="PROSITE" id="PS50198">
    <property type="entry name" value="PPIC_PPIASE_2"/>
    <property type="match status" value="1"/>
</dbReference>
<proteinExistence type="inferred from homology"/>
<keyword evidence="5 6" id="KW-0697">Rotamase</keyword>
<dbReference type="EMBL" id="HBIP01024630">
    <property type="protein sequence ID" value="CAE0499730.1"/>
    <property type="molecule type" value="Transcribed_RNA"/>
</dbReference>
<organism evidence="9">
    <name type="scientific">Dunaliella tertiolecta</name>
    <name type="common">Green alga</name>
    <dbReference type="NCBI Taxonomy" id="3047"/>
    <lineage>
        <taxon>Eukaryota</taxon>
        <taxon>Viridiplantae</taxon>
        <taxon>Chlorophyta</taxon>
        <taxon>core chlorophytes</taxon>
        <taxon>Chlorophyceae</taxon>
        <taxon>CS clade</taxon>
        <taxon>Chlamydomonadales</taxon>
        <taxon>Dunaliellaceae</taxon>
        <taxon>Dunaliella</taxon>
    </lineage>
</organism>
<dbReference type="PANTHER" id="PTHR43629">
    <property type="entry name" value="PEPTIDYL-PROLYL CIS-TRANS ISOMERASE"/>
    <property type="match status" value="1"/>
</dbReference>
<evidence type="ECO:0000256" key="2">
    <source>
        <dbReference type="ARBA" id="ARBA00007656"/>
    </source>
</evidence>
<dbReference type="PANTHER" id="PTHR43629:SF2">
    <property type="entry name" value="RHODANESE-LIKE_PPIC DOMAIN-CONTAINING PROTEIN 12, CHLOROPLASTIC"/>
    <property type="match status" value="1"/>
</dbReference>
<dbReference type="Pfam" id="PF00639">
    <property type="entry name" value="Rotamase"/>
    <property type="match status" value="1"/>
</dbReference>
<dbReference type="SUPFAM" id="SSF52821">
    <property type="entry name" value="Rhodanese/Cell cycle control phosphatase"/>
    <property type="match status" value="1"/>
</dbReference>
<protein>
    <recommendedName>
        <fullName evidence="6">Peptidyl-prolyl cis-trans isomerase</fullName>
        <ecNumber evidence="6">5.2.1.8</ecNumber>
    </recommendedName>
</protein>
<comment type="catalytic activity">
    <reaction evidence="6">
        <text>[protein]-peptidylproline (omega=180) = [protein]-peptidylproline (omega=0)</text>
        <dbReference type="Rhea" id="RHEA:16237"/>
        <dbReference type="Rhea" id="RHEA-COMP:10747"/>
        <dbReference type="Rhea" id="RHEA-COMP:10748"/>
        <dbReference type="ChEBI" id="CHEBI:83833"/>
        <dbReference type="ChEBI" id="CHEBI:83834"/>
        <dbReference type="EC" id="5.2.1.8"/>
    </reaction>
</comment>
<feature type="domain" description="PpiC" evidence="7">
    <location>
        <begin position="38"/>
        <end position="133"/>
    </location>
</feature>
<dbReference type="GO" id="GO:0003755">
    <property type="term" value="F:peptidyl-prolyl cis-trans isomerase activity"/>
    <property type="evidence" value="ECO:0007669"/>
    <property type="project" value="UniProtKB-UniRule"/>
</dbReference>
<dbReference type="EC" id="5.2.1.8" evidence="6"/>
<sequence>MQMLSRAARRCFHMNRSTSSRVPTAVVRAGSSNAATRPTLKRVRHIMVSQDKEAVISLAEKELAGLGKDKSHVFASLAKQYSECGTAKMGGDLGWLQRGTYFPSFEKVVQQTPVGSIARATTMRGLHLLLVEGERPESVVEQMHVQELAEIMQNPAALEEGIQFIDVREEWEHEEANLGPRFKLMPLSQASNWMPQVTQVLDPSKHTVCLCHHGVRSMQMSNFLVQQGFEQVSNVVGGIDAYSKNVDPSVPEY</sequence>
<name>A0A7S3R1B9_DUNTE</name>
<dbReference type="SUPFAM" id="SSF54534">
    <property type="entry name" value="FKBP-like"/>
    <property type="match status" value="1"/>
</dbReference>
<dbReference type="PROSITE" id="PS01096">
    <property type="entry name" value="PPIC_PPIASE_1"/>
    <property type="match status" value="1"/>
</dbReference>
<dbReference type="InterPro" id="IPR001763">
    <property type="entry name" value="Rhodanese-like_dom"/>
</dbReference>
<evidence type="ECO:0000256" key="3">
    <source>
        <dbReference type="ARBA" id="ARBA00022490"/>
    </source>
</evidence>
<accession>A0A7S3R1B9</accession>
<comment type="similarity">
    <text evidence="2">Belongs to the PpiC/parvulin rotamase family.</text>
</comment>
<evidence type="ECO:0000256" key="4">
    <source>
        <dbReference type="ARBA" id="ARBA00046231"/>
    </source>
</evidence>
<dbReference type="Gene3D" id="3.40.250.10">
    <property type="entry name" value="Rhodanese-like domain"/>
    <property type="match status" value="1"/>
</dbReference>
<evidence type="ECO:0000313" key="9">
    <source>
        <dbReference type="EMBL" id="CAE0499730.1"/>
    </source>
</evidence>
<dbReference type="Gene3D" id="3.10.50.40">
    <property type="match status" value="1"/>
</dbReference>
<keyword evidence="5 6" id="KW-0413">Isomerase</keyword>
<dbReference type="InterPro" id="IPR036873">
    <property type="entry name" value="Rhodanese-like_dom_sf"/>
</dbReference>
<dbReference type="GO" id="GO:0005737">
    <property type="term" value="C:cytoplasm"/>
    <property type="evidence" value="ECO:0007669"/>
    <property type="project" value="UniProtKB-SubCell"/>
</dbReference>
<evidence type="ECO:0000256" key="5">
    <source>
        <dbReference type="PROSITE-ProRule" id="PRU00278"/>
    </source>
</evidence>
<evidence type="ECO:0000256" key="6">
    <source>
        <dbReference type="RuleBase" id="RU363014"/>
    </source>
</evidence>
<dbReference type="InterPro" id="IPR052204">
    <property type="entry name" value="PpiC/parvulin_rotamase"/>
</dbReference>
<dbReference type="PROSITE" id="PS50206">
    <property type="entry name" value="RHODANESE_3"/>
    <property type="match status" value="1"/>
</dbReference>
<dbReference type="InterPro" id="IPR023058">
    <property type="entry name" value="PPIase_PpiC_CS"/>
</dbReference>
<feature type="domain" description="Rhodanese" evidence="8">
    <location>
        <begin position="158"/>
        <end position="251"/>
    </location>
</feature>
<dbReference type="SMART" id="SM00450">
    <property type="entry name" value="RHOD"/>
    <property type="match status" value="1"/>
</dbReference>
<reference evidence="9" key="1">
    <citation type="submission" date="2021-01" db="EMBL/GenBank/DDBJ databases">
        <authorList>
            <person name="Corre E."/>
            <person name="Pelletier E."/>
            <person name="Niang G."/>
            <person name="Scheremetjew M."/>
            <person name="Finn R."/>
            <person name="Kale V."/>
            <person name="Holt S."/>
            <person name="Cochrane G."/>
            <person name="Meng A."/>
            <person name="Brown T."/>
            <person name="Cohen L."/>
        </authorList>
    </citation>
    <scope>NUCLEOTIDE SEQUENCE</scope>
    <source>
        <strain evidence="9">CCMP1320</strain>
    </source>
</reference>